<gene>
    <name evidence="6" type="primary">forI</name>
    <name evidence="6" type="ORF">DFA_12049</name>
</gene>
<dbReference type="OrthoDB" id="19402at2759"/>
<dbReference type="SUPFAM" id="SSF101447">
    <property type="entry name" value="Formin homology 2 domain (FH2 domain)"/>
    <property type="match status" value="1"/>
</dbReference>
<dbReference type="InterPro" id="IPR015425">
    <property type="entry name" value="FH2_Formin"/>
</dbReference>
<keyword evidence="2" id="KW-0175">Coiled coil</keyword>
<feature type="compositionally biased region" description="Acidic residues" evidence="4">
    <location>
        <begin position="441"/>
        <end position="456"/>
    </location>
</feature>
<dbReference type="Pfam" id="PF02181">
    <property type="entry name" value="FH2"/>
    <property type="match status" value="1"/>
</dbReference>
<sequence>MNNPSFIVLSLKMKRELMDNFIMVLPGDLQLSPPSVSTTTTNSTSDNNNNQNDDENNINYSIKQLIINHTKQQTTTTPTPTPAPTPIPIVSSNPLRRLSILRSNNNITNILNSNNNNNNNKNNNNTNTNTNTNNNVKKMTDVVIQQPIATTTGTSVTNNNNNNPLDTNNLDVPTSSWFSSLFSNITKRKKSNYENEMDAFKDALLFVRPINNEEGILVHKLDKSKKYIHSLGNLDIGFVYLTEKDTTLLRQNEDQVTLANKLIIQCKSFKRYSITGILQQDIVTMALENFTKRKITQGMLFIEEDGQLCRIFYRMNDLIMNTVYASHDDTVLLQRLPNGEVRFRFEGTHSHYQIEQSIIAQNEPSNPKDWKRITVLREQYHHSKQPTPPSESITTKFLNKFQSRSKNEQKELKQKRESTINKLKSRMNINLNWEWNKEETVDSEDDSDSDNGEDDKENVVPPNNLMSSLVTKVRERISRISAADKPTTITPKVTTSASSYIVTPPVNMQPVSVSAAPTTEETVLMVPAPPAPPAPPPPPPPAPPAPPINKLLRVNKKNINEKKMRQLHWSVVPKDKLKESLWDSLSPVKSNERDQSLVESWFSLSPLPKTQKSLIGQSDNTGTDSTTATTAAKPVAVQLLDLRRANNACILLSQFKLSFSAIREAIISYDESKLSVEQLIALDAMLPITEEESIALSSFSGDRNTLGTAERFFFEVMDITRLQARIQTYLFRAEIDTQMVDIERSVGAIATTLQQLKDSGKLVQILKIILHVGTILNRGTYLNGRGFRMDSLAKLSETKSKDQKHSVIDFIETYVRQNRPELMDFATEFGSLEATAGGAPLETIVEDVESLAIRMAQVKEELEYHAEHPAASELDNYTRVMQPFYQDRLQTIIKLQHSLTAVQKQFQELLVYFGEDSTNTSKEFFTNILKFVVAFKKISILHDQQLARQSKTSSSSKLKKNTPTKVQKKVEAAIKVELELNQLLQQKENDLVESKVVVVEKEKEEEKEKENESSSLSTSTIINLDELQKQVEEIQISTTTMMENESNSFDLIVKKDGDMDQNALERCNQLEEQQQQQNIINI</sequence>
<evidence type="ECO:0000259" key="5">
    <source>
        <dbReference type="PROSITE" id="PS51444"/>
    </source>
</evidence>
<dbReference type="GeneID" id="14865494"/>
<dbReference type="InterPro" id="IPR051425">
    <property type="entry name" value="Formin_Homology"/>
</dbReference>
<evidence type="ECO:0000256" key="3">
    <source>
        <dbReference type="ARBA" id="ARBA00023203"/>
    </source>
</evidence>
<dbReference type="SMART" id="SM00498">
    <property type="entry name" value="FH2"/>
    <property type="match status" value="1"/>
</dbReference>
<dbReference type="KEGG" id="dfa:DFA_12049"/>
<keyword evidence="7" id="KW-1185">Reference proteome</keyword>
<feature type="domain" description="FH2" evidence="5">
    <location>
        <begin position="554"/>
        <end position="961"/>
    </location>
</feature>
<feature type="region of interest" description="Disordered" evidence="4">
    <location>
        <begin position="109"/>
        <end position="134"/>
    </location>
</feature>
<feature type="region of interest" description="Disordered" evidence="4">
    <location>
        <begin position="29"/>
        <end position="56"/>
    </location>
</feature>
<organism evidence="6 7">
    <name type="scientific">Cavenderia fasciculata</name>
    <name type="common">Slime mold</name>
    <name type="synonym">Dictyostelium fasciculatum</name>
    <dbReference type="NCBI Taxonomy" id="261658"/>
    <lineage>
        <taxon>Eukaryota</taxon>
        <taxon>Amoebozoa</taxon>
        <taxon>Evosea</taxon>
        <taxon>Eumycetozoa</taxon>
        <taxon>Dictyostelia</taxon>
        <taxon>Acytosteliales</taxon>
        <taxon>Cavenderiaceae</taxon>
        <taxon>Cavenderia</taxon>
    </lineage>
</organism>
<evidence type="ECO:0000313" key="7">
    <source>
        <dbReference type="Proteomes" id="UP000007797"/>
    </source>
</evidence>
<evidence type="ECO:0000313" key="6">
    <source>
        <dbReference type="EMBL" id="EGG14279.1"/>
    </source>
</evidence>
<evidence type="ECO:0000256" key="4">
    <source>
        <dbReference type="SAM" id="MobiDB-lite"/>
    </source>
</evidence>
<keyword evidence="3" id="KW-0009">Actin-binding</keyword>
<feature type="region of interest" description="Disordered" evidence="4">
    <location>
        <begin position="528"/>
        <end position="548"/>
    </location>
</feature>
<proteinExistence type="inferred from homology"/>
<dbReference type="Proteomes" id="UP000007797">
    <property type="component" value="Unassembled WGS sequence"/>
</dbReference>
<feature type="region of interest" description="Disordered" evidence="4">
    <location>
        <begin position="436"/>
        <end position="465"/>
    </location>
</feature>
<feature type="region of interest" description="Disordered" evidence="4">
    <location>
        <begin position="71"/>
        <end position="91"/>
    </location>
</feature>
<dbReference type="InterPro" id="IPR042201">
    <property type="entry name" value="FH2_Formin_sf"/>
</dbReference>
<dbReference type="AlphaFoldDB" id="F4QFH8"/>
<reference evidence="7" key="1">
    <citation type="journal article" date="2011" name="Genome Res.">
        <title>Phylogeny-wide analysis of social amoeba genomes highlights ancient origins for complex intercellular communication.</title>
        <authorList>
            <person name="Heidel A.J."/>
            <person name="Lawal H.M."/>
            <person name="Felder M."/>
            <person name="Schilde C."/>
            <person name="Helps N.R."/>
            <person name="Tunggal B."/>
            <person name="Rivero F."/>
            <person name="John U."/>
            <person name="Schleicher M."/>
            <person name="Eichinger L."/>
            <person name="Platzer M."/>
            <person name="Noegel A.A."/>
            <person name="Schaap P."/>
            <person name="Gloeckner G."/>
        </authorList>
    </citation>
    <scope>NUCLEOTIDE SEQUENCE [LARGE SCALE GENOMIC DNA]</scope>
    <source>
        <strain evidence="7">SH3</strain>
    </source>
</reference>
<dbReference type="Gene3D" id="1.20.58.2220">
    <property type="entry name" value="Formin, FH2 domain"/>
    <property type="match status" value="1"/>
</dbReference>
<protein>
    <submittedName>
        <fullName evidence="6">Formin domain-containing protein</fullName>
    </submittedName>
</protein>
<dbReference type="OMA" id="ANNACIL"/>
<dbReference type="PROSITE" id="PS51444">
    <property type="entry name" value="FH2"/>
    <property type="match status" value="1"/>
</dbReference>
<name>F4QFH8_CACFS</name>
<dbReference type="STRING" id="1054147.F4QFH8"/>
<accession>F4QFH8</accession>
<dbReference type="RefSeq" id="XP_004350988.1">
    <property type="nucleotide sequence ID" value="XM_004350936.1"/>
</dbReference>
<dbReference type="EMBL" id="GL883029">
    <property type="protein sequence ID" value="EGG14279.1"/>
    <property type="molecule type" value="Genomic_DNA"/>
</dbReference>
<feature type="compositionally biased region" description="Low complexity" evidence="4">
    <location>
        <begin position="37"/>
        <end position="51"/>
    </location>
</feature>
<comment type="similarity">
    <text evidence="1">Belongs to the formin homology family. Diaphanous subfamily.</text>
</comment>
<dbReference type="PANTHER" id="PTHR45725">
    <property type="entry name" value="FORMIN HOMOLOGY 2 FAMILY MEMBER"/>
    <property type="match status" value="1"/>
</dbReference>
<evidence type="ECO:0000256" key="2">
    <source>
        <dbReference type="ARBA" id="ARBA00023054"/>
    </source>
</evidence>
<dbReference type="PANTHER" id="PTHR45725:SF1">
    <property type="entry name" value="DISHEVELLED ASSOCIATED ACTIVATOR OF MORPHOGENESIS, ISOFORM D"/>
    <property type="match status" value="1"/>
</dbReference>
<feature type="compositionally biased region" description="Pro residues" evidence="4">
    <location>
        <begin position="528"/>
        <end position="547"/>
    </location>
</feature>
<dbReference type="GO" id="GO:0003779">
    <property type="term" value="F:actin binding"/>
    <property type="evidence" value="ECO:0007669"/>
    <property type="project" value="UniProtKB-KW"/>
</dbReference>
<evidence type="ECO:0000256" key="1">
    <source>
        <dbReference type="ARBA" id="ARBA00008214"/>
    </source>
</evidence>